<dbReference type="InterPro" id="IPR001173">
    <property type="entry name" value="Glyco_trans_2-like"/>
</dbReference>
<evidence type="ECO:0000259" key="2">
    <source>
        <dbReference type="Pfam" id="PF00535"/>
    </source>
</evidence>
<gene>
    <name evidence="3" type="ORF">caldi_07850</name>
</gene>
<evidence type="ECO:0000256" key="1">
    <source>
        <dbReference type="SAM" id="MobiDB-lite"/>
    </source>
</evidence>
<dbReference type="Gene3D" id="1.25.40.10">
    <property type="entry name" value="Tetratricopeptide repeat domain"/>
    <property type="match status" value="1"/>
</dbReference>
<sequence length="460" mass="50119">MRLTLCVIARDEEENLPRCLASVSEVVDEIVVVDTGSRDRTREVAEAAGARVAFYLWDGSFSAARNLALDLATGDWVLMLDADEELHPGDRDSIRPLLAGEAEGYFFTVLSYLGPRPGADVLRDARLCLFRRRPGYRYERRLHEDIAGSILSARPGAVLAHAAVRVLHYGYLDPSLARRAKAERNRAVLLAALRETPDDPFLLYSLAAEAMGQGEAAMALDLLREAGRRADRGAPWYPDWVKKTAVCLIELGRLDEAREVLNHGVEAFRDFTDLRFLLGVLHVRRGDTGEAEACFEECLRLGEAPVGYASWEGVGTFRAWAALGSLAESRNDYQAAVRCYAAALSQRHDFGPALGRLCRILARVAPRQATAWIARYFDLSHEATAITLARVLEAAGAPGLAGRVLRVALNVTGRAGTPALAAGFAALRRRQAAAWLGGPVPGRPPHTDPPSVPRRASGVP</sequence>
<dbReference type="Pfam" id="PF14559">
    <property type="entry name" value="TPR_19"/>
    <property type="match status" value="1"/>
</dbReference>
<keyword evidence="4" id="KW-1185">Reference proteome</keyword>
<dbReference type="SUPFAM" id="SSF53448">
    <property type="entry name" value="Nucleotide-diphospho-sugar transferases"/>
    <property type="match status" value="1"/>
</dbReference>
<dbReference type="SUPFAM" id="SSF48452">
    <property type="entry name" value="TPR-like"/>
    <property type="match status" value="1"/>
</dbReference>
<accession>A0AA35CLX0</accession>
<evidence type="ECO:0000313" key="3">
    <source>
        <dbReference type="EMBL" id="BDG59695.1"/>
    </source>
</evidence>
<dbReference type="InterPro" id="IPR011990">
    <property type="entry name" value="TPR-like_helical_dom_sf"/>
</dbReference>
<protein>
    <recommendedName>
        <fullName evidence="2">Glycosyltransferase 2-like domain-containing protein</fullName>
    </recommendedName>
</protein>
<dbReference type="Pfam" id="PF13181">
    <property type="entry name" value="TPR_8"/>
    <property type="match status" value="1"/>
</dbReference>
<organism evidence="3 4">
    <name type="scientific">Caldinitratiruptor microaerophilus</name>
    <dbReference type="NCBI Taxonomy" id="671077"/>
    <lineage>
        <taxon>Bacteria</taxon>
        <taxon>Bacillati</taxon>
        <taxon>Bacillota</taxon>
        <taxon>Clostridia</taxon>
        <taxon>Eubacteriales</taxon>
        <taxon>Symbiobacteriaceae</taxon>
        <taxon>Caldinitratiruptor</taxon>
    </lineage>
</organism>
<proteinExistence type="predicted"/>
<reference evidence="3" key="1">
    <citation type="submission" date="2022-03" db="EMBL/GenBank/DDBJ databases">
        <title>Complete genome sequence of Caldinitratiruptor microaerophilus.</title>
        <authorList>
            <person name="Mukaiyama R."/>
            <person name="Nishiyama T."/>
            <person name="Ueda K."/>
        </authorList>
    </citation>
    <scope>NUCLEOTIDE SEQUENCE</scope>
    <source>
        <strain evidence="3">JCM 16183</strain>
    </source>
</reference>
<dbReference type="Pfam" id="PF00535">
    <property type="entry name" value="Glycos_transf_2"/>
    <property type="match status" value="1"/>
</dbReference>
<feature type="compositionally biased region" description="Pro residues" evidence="1">
    <location>
        <begin position="441"/>
        <end position="452"/>
    </location>
</feature>
<dbReference type="CDD" id="cd02511">
    <property type="entry name" value="Beta4Glucosyltransferase"/>
    <property type="match status" value="1"/>
</dbReference>
<dbReference type="Pfam" id="PF13176">
    <property type="entry name" value="TPR_7"/>
    <property type="match status" value="1"/>
</dbReference>
<feature type="domain" description="Glycosyltransferase 2-like" evidence="2">
    <location>
        <begin position="5"/>
        <end position="90"/>
    </location>
</feature>
<dbReference type="RefSeq" id="WP_264843802.1">
    <property type="nucleotide sequence ID" value="NZ_AP025628.1"/>
</dbReference>
<dbReference type="SMART" id="SM00028">
    <property type="entry name" value="TPR"/>
    <property type="match status" value="3"/>
</dbReference>
<dbReference type="AlphaFoldDB" id="A0AA35CLX0"/>
<feature type="region of interest" description="Disordered" evidence="1">
    <location>
        <begin position="436"/>
        <end position="460"/>
    </location>
</feature>
<dbReference type="PANTHER" id="PTHR43630">
    <property type="entry name" value="POLY-BETA-1,6-N-ACETYL-D-GLUCOSAMINE SYNTHASE"/>
    <property type="match status" value="1"/>
</dbReference>
<dbReference type="Gene3D" id="3.90.550.10">
    <property type="entry name" value="Spore Coat Polysaccharide Biosynthesis Protein SpsA, Chain A"/>
    <property type="match status" value="1"/>
</dbReference>
<dbReference type="InterPro" id="IPR029044">
    <property type="entry name" value="Nucleotide-diphossugar_trans"/>
</dbReference>
<dbReference type="KEGG" id="cmic:caldi_07850"/>
<dbReference type="PANTHER" id="PTHR43630:SF2">
    <property type="entry name" value="GLYCOSYLTRANSFERASE"/>
    <property type="match status" value="1"/>
</dbReference>
<dbReference type="InterPro" id="IPR019734">
    <property type="entry name" value="TPR_rpt"/>
</dbReference>
<evidence type="ECO:0000313" key="4">
    <source>
        <dbReference type="Proteomes" id="UP001163687"/>
    </source>
</evidence>
<dbReference type="Proteomes" id="UP001163687">
    <property type="component" value="Chromosome"/>
</dbReference>
<dbReference type="EMBL" id="AP025628">
    <property type="protein sequence ID" value="BDG59695.1"/>
    <property type="molecule type" value="Genomic_DNA"/>
</dbReference>
<name>A0AA35CLX0_9FIRM</name>